<accession>A0AAD4EZ17</accession>
<sequence length="256" mass="28076">MERLVHMLTDAQDEDARAAAHHWRAQMMRLFADGGFSLKDVAAAGPNESCRTFVDSRLNYARKLKERFLGGSARFLLQDQDASGIEKLERTLTDIIDEALRFSCRLGTRVTPLRLHGWRHLGSREIRTATPIVTLCHAQVEVEARNHRNEVSKDKSAGSPQDAQTDEQIVMVVQPAVVTDNINLPGINAGTDSDPVALVWLKARVMVAGPMAVEGAESSPAGRFNKFSSDDAFAGYPASLRGIARLVVQSAGRNLE</sequence>
<gene>
    <name evidence="2" type="ORF">NEMBOFW57_006369</name>
</gene>
<dbReference type="Proteomes" id="UP001197093">
    <property type="component" value="Unassembled WGS sequence"/>
</dbReference>
<feature type="compositionally biased region" description="Basic and acidic residues" evidence="1">
    <location>
        <begin position="146"/>
        <end position="156"/>
    </location>
</feature>
<dbReference type="EMBL" id="JAHCVI010000002">
    <property type="protein sequence ID" value="KAG7289990.1"/>
    <property type="molecule type" value="Genomic_DNA"/>
</dbReference>
<name>A0AAD4EZ17_9PEZI</name>
<proteinExistence type="predicted"/>
<keyword evidence="3" id="KW-1185">Reference proteome</keyword>
<feature type="region of interest" description="Disordered" evidence="1">
    <location>
        <begin position="146"/>
        <end position="165"/>
    </location>
</feature>
<evidence type="ECO:0000313" key="3">
    <source>
        <dbReference type="Proteomes" id="UP001197093"/>
    </source>
</evidence>
<dbReference type="AlphaFoldDB" id="A0AAD4EZ17"/>
<evidence type="ECO:0000313" key="2">
    <source>
        <dbReference type="EMBL" id="KAG7289990.1"/>
    </source>
</evidence>
<organism evidence="2 3">
    <name type="scientific">Staphylotrichum longicolle</name>
    <dbReference type="NCBI Taxonomy" id="669026"/>
    <lineage>
        <taxon>Eukaryota</taxon>
        <taxon>Fungi</taxon>
        <taxon>Dikarya</taxon>
        <taxon>Ascomycota</taxon>
        <taxon>Pezizomycotina</taxon>
        <taxon>Sordariomycetes</taxon>
        <taxon>Sordariomycetidae</taxon>
        <taxon>Sordariales</taxon>
        <taxon>Chaetomiaceae</taxon>
        <taxon>Staphylotrichum</taxon>
    </lineage>
</organism>
<protein>
    <submittedName>
        <fullName evidence="2">Uncharacterized protein</fullName>
    </submittedName>
</protein>
<reference evidence="2" key="1">
    <citation type="submission" date="2023-02" db="EMBL/GenBank/DDBJ databases">
        <authorList>
            <person name="Palmer J.M."/>
        </authorList>
    </citation>
    <scope>NUCLEOTIDE SEQUENCE</scope>
    <source>
        <strain evidence="2">FW57</strain>
    </source>
</reference>
<evidence type="ECO:0000256" key="1">
    <source>
        <dbReference type="SAM" id="MobiDB-lite"/>
    </source>
</evidence>
<comment type="caution">
    <text evidence="2">The sequence shown here is derived from an EMBL/GenBank/DDBJ whole genome shotgun (WGS) entry which is preliminary data.</text>
</comment>